<protein>
    <submittedName>
        <fullName evidence="3">Uncharacterized protein</fullName>
    </submittedName>
</protein>
<keyword evidence="2" id="KW-0732">Signal</keyword>
<sequence length="478" mass="53976">MHLITTIRTLLLMLVLPAAGPLFSQSPLSNNPETVPASAELTIHESSPRPNNLILAIPIQSQFDAALGEAVPNSNSLGPNTWNVIAPIPVDVLISDRDINQYQLSIARLESQGGSWNENLTQELFSLGALHQQRENHDEAIRLFSRAMHVNRINSGLYNLQQIPAVEALIESYLATGDWEQADIYQNYLFLIQQRAYGANDPRLIPAITKLGDWHLHMFDLRHGSPLGLRLSSALVLFDAAARSVQSHFGAEDERIVKYHRDIASSAYLVLKNPDLIAESRRPEFRESLEQLKFRLEEDSRVNNQAYRMGALALMSVVDFYQQHNSTDDQGLYKHAAAVASLGDWYLLFDQRRPAKNSYSQAWQLLAEAEDPAGLRSALFDQVLPLPAFGDGRYSLTGEESKSLVTRSMVTGYVDLSLDVTAHGSVRRLKIITEETPQNMHILSRFSHRLKNSHFRPIVEEGEPVISRANYFRYQYWY</sequence>
<keyword evidence="1" id="KW-0802">TPR repeat</keyword>
<name>A0A2A4MR97_9GAMM</name>
<gene>
    <name evidence="3" type="ORF">COC19_02485</name>
</gene>
<evidence type="ECO:0000313" key="4">
    <source>
        <dbReference type="Proteomes" id="UP000218172"/>
    </source>
</evidence>
<dbReference type="EMBL" id="NVQR01000035">
    <property type="protein sequence ID" value="PCH62635.1"/>
    <property type="molecule type" value="Genomic_DNA"/>
</dbReference>
<evidence type="ECO:0000313" key="3">
    <source>
        <dbReference type="EMBL" id="PCH62635.1"/>
    </source>
</evidence>
<dbReference type="PROSITE" id="PS50005">
    <property type="entry name" value="TPR"/>
    <property type="match status" value="1"/>
</dbReference>
<organism evidence="3 4">
    <name type="scientific">SAR86 cluster bacterium</name>
    <dbReference type="NCBI Taxonomy" id="2030880"/>
    <lineage>
        <taxon>Bacteria</taxon>
        <taxon>Pseudomonadati</taxon>
        <taxon>Pseudomonadota</taxon>
        <taxon>Gammaproteobacteria</taxon>
        <taxon>SAR86 cluster</taxon>
    </lineage>
</organism>
<feature type="repeat" description="TPR" evidence="1">
    <location>
        <begin position="121"/>
        <end position="154"/>
    </location>
</feature>
<accession>A0A2A4MR97</accession>
<evidence type="ECO:0000256" key="1">
    <source>
        <dbReference type="PROSITE-ProRule" id="PRU00339"/>
    </source>
</evidence>
<dbReference type="Gene3D" id="1.25.40.10">
    <property type="entry name" value="Tetratricopeptide repeat domain"/>
    <property type="match status" value="1"/>
</dbReference>
<evidence type="ECO:0000256" key="2">
    <source>
        <dbReference type="SAM" id="SignalP"/>
    </source>
</evidence>
<dbReference type="InterPro" id="IPR019734">
    <property type="entry name" value="TPR_rpt"/>
</dbReference>
<feature type="chain" id="PRO_5012088147" evidence="2">
    <location>
        <begin position="25"/>
        <end position="478"/>
    </location>
</feature>
<dbReference type="InterPro" id="IPR011990">
    <property type="entry name" value="TPR-like_helical_dom_sf"/>
</dbReference>
<proteinExistence type="predicted"/>
<dbReference type="Proteomes" id="UP000218172">
    <property type="component" value="Unassembled WGS sequence"/>
</dbReference>
<reference evidence="4" key="1">
    <citation type="submission" date="2017-08" db="EMBL/GenBank/DDBJ databases">
        <title>A dynamic microbial community with high functional redundancy inhabits the cold, oxic subseafloor aquifer.</title>
        <authorList>
            <person name="Tully B.J."/>
            <person name="Wheat C.G."/>
            <person name="Glazer B.T."/>
            <person name="Huber J.A."/>
        </authorList>
    </citation>
    <scope>NUCLEOTIDE SEQUENCE [LARGE SCALE GENOMIC DNA]</scope>
</reference>
<feature type="signal peptide" evidence="2">
    <location>
        <begin position="1"/>
        <end position="24"/>
    </location>
</feature>
<dbReference type="AlphaFoldDB" id="A0A2A4MR97"/>
<comment type="caution">
    <text evidence="3">The sequence shown here is derived from an EMBL/GenBank/DDBJ whole genome shotgun (WGS) entry which is preliminary data.</text>
</comment>